<protein>
    <recommendedName>
        <fullName evidence="3">Class I glutamine amidotransferase-like protein</fullName>
    </recommendedName>
</protein>
<evidence type="ECO:0000313" key="2">
    <source>
        <dbReference type="Proteomes" id="UP000235023"/>
    </source>
</evidence>
<dbReference type="EMBL" id="KZ559620">
    <property type="protein sequence ID" value="PLN76366.1"/>
    <property type="molecule type" value="Genomic_DNA"/>
</dbReference>
<keyword evidence="2" id="KW-1185">Reference proteome</keyword>
<sequence length="205" mass="22816">MTPPPTILLISLNLEPYFDELYTPQIDLLTKHATLQRTQTTDATLRTLTSPTPPHAVLLTDAALTQQKHVDTWDAVLQYVRNGGTAICMGHFTSFIKPPRFVPFFSRAGLAWDMEEYMRTTVCLQRRNCPDRYWGPVPDRYSQKAVFLKNVDPGDVWYRTGAESVRGMDGAAVALARVGEGRLGYIGDVNAEVDSGRVLVALCGL</sequence>
<gene>
    <name evidence="1" type="ORF">BDW42DRAFT_22385</name>
</gene>
<organism evidence="1 2">
    <name type="scientific">Aspergillus taichungensis</name>
    <dbReference type="NCBI Taxonomy" id="482145"/>
    <lineage>
        <taxon>Eukaryota</taxon>
        <taxon>Fungi</taxon>
        <taxon>Dikarya</taxon>
        <taxon>Ascomycota</taxon>
        <taxon>Pezizomycotina</taxon>
        <taxon>Eurotiomycetes</taxon>
        <taxon>Eurotiomycetidae</taxon>
        <taxon>Eurotiales</taxon>
        <taxon>Aspergillaceae</taxon>
        <taxon>Aspergillus</taxon>
        <taxon>Aspergillus subgen. Circumdati</taxon>
    </lineage>
</organism>
<name>A0A2J5HH91_9EURO</name>
<accession>A0A2J5HH91</accession>
<dbReference type="OrthoDB" id="245563at2759"/>
<proteinExistence type="predicted"/>
<evidence type="ECO:0000313" key="1">
    <source>
        <dbReference type="EMBL" id="PLN76366.1"/>
    </source>
</evidence>
<dbReference type="AlphaFoldDB" id="A0A2J5HH91"/>
<evidence type="ECO:0008006" key="3">
    <source>
        <dbReference type="Google" id="ProtNLM"/>
    </source>
</evidence>
<dbReference type="Proteomes" id="UP000235023">
    <property type="component" value="Unassembled WGS sequence"/>
</dbReference>
<reference evidence="2" key="1">
    <citation type="submission" date="2017-12" db="EMBL/GenBank/DDBJ databases">
        <authorList>
            <consortium name="DOE Joint Genome Institute"/>
            <person name="Mondo S.J."/>
            <person name="Kjaerbolling I."/>
            <person name="Vesth T.C."/>
            <person name="Frisvad J.C."/>
            <person name="Nybo J.L."/>
            <person name="Theobald S."/>
            <person name="Kuo A."/>
            <person name="Bowyer P."/>
            <person name="Matsuda Y."/>
            <person name="Lyhne E.K."/>
            <person name="Kogle M.E."/>
            <person name="Clum A."/>
            <person name="Lipzen A."/>
            <person name="Salamov A."/>
            <person name="Ngan C.Y."/>
            <person name="Daum C."/>
            <person name="Chiniquy J."/>
            <person name="Barry K."/>
            <person name="LaButti K."/>
            <person name="Haridas S."/>
            <person name="Simmons B.A."/>
            <person name="Magnuson J.K."/>
            <person name="Mortensen U.H."/>
            <person name="Larsen T.O."/>
            <person name="Grigoriev I.V."/>
            <person name="Baker S.E."/>
            <person name="Andersen M.R."/>
            <person name="Nordberg H.P."/>
            <person name="Cantor M.N."/>
            <person name="Hua S.X."/>
        </authorList>
    </citation>
    <scope>NUCLEOTIDE SEQUENCE [LARGE SCALE GENOMIC DNA]</scope>
    <source>
        <strain evidence="2">IBT 19404</strain>
    </source>
</reference>